<reference evidence="2" key="2">
    <citation type="submission" date="2025-08" db="UniProtKB">
        <authorList>
            <consortium name="Ensembl"/>
        </authorList>
    </citation>
    <scope>IDENTIFICATION</scope>
</reference>
<feature type="transmembrane region" description="Helical" evidence="1">
    <location>
        <begin position="21"/>
        <end position="43"/>
    </location>
</feature>
<evidence type="ECO:0000313" key="3">
    <source>
        <dbReference type="Proteomes" id="UP000008912"/>
    </source>
</evidence>
<dbReference type="Ensembl" id="ENSAMET00000043135.1">
    <property type="protein sequence ID" value="ENSAMEP00000021398.1"/>
    <property type="gene ID" value="ENSAMEG00000026700.1"/>
</dbReference>
<protein>
    <submittedName>
        <fullName evidence="2">Uncharacterized protein</fullName>
    </submittedName>
</protein>
<dbReference type="InParanoid" id="A0A7N5J829"/>
<accession>A0A7N5J829</accession>
<keyword evidence="1" id="KW-0472">Membrane</keyword>
<organism evidence="2 3">
    <name type="scientific">Ailuropoda melanoleuca</name>
    <name type="common">Giant panda</name>
    <dbReference type="NCBI Taxonomy" id="9646"/>
    <lineage>
        <taxon>Eukaryota</taxon>
        <taxon>Metazoa</taxon>
        <taxon>Chordata</taxon>
        <taxon>Craniata</taxon>
        <taxon>Vertebrata</taxon>
        <taxon>Euteleostomi</taxon>
        <taxon>Mammalia</taxon>
        <taxon>Eutheria</taxon>
        <taxon>Laurasiatheria</taxon>
        <taxon>Carnivora</taxon>
        <taxon>Caniformia</taxon>
        <taxon>Ursidae</taxon>
        <taxon>Ailuropoda</taxon>
    </lineage>
</organism>
<dbReference type="AlphaFoldDB" id="A0A7N5J829"/>
<keyword evidence="1" id="KW-1133">Transmembrane helix</keyword>
<evidence type="ECO:0000256" key="1">
    <source>
        <dbReference type="SAM" id="Phobius"/>
    </source>
</evidence>
<keyword evidence="3" id="KW-1185">Reference proteome</keyword>
<evidence type="ECO:0000313" key="2">
    <source>
        <dbReference type="Ensembl" id="ENSAMEP00000021398.1"/>
    </source>
</evidence>
<sequence>MATRRPEAARQSGRWAAALRMELFAVAAAAASLFLLLVFLIFISVY</sequence>
<dbReference type="Proteomes" id="UP000008912">
    <property type="component" value="Unassembled WGS sequence"/>
</dbReference>
<proteinExistence type="predicted"/>
<reference evidence="2 3" key="1">
    <citation type="journal article" date="2010" name="Nature">
        <title>The sequence and de novo assembly of the giant panda genome.</title>
        <authorList>
            <person name="Li R."/>
            <person name="Fan W."/>
            <person name="Tian G."/>
            <person name="Zhu H."/>
            <person name="He L."/>
            <person name="Cai J."/>
            <person name="Huang Q."/>
            <person name="Cai Q."/>
            <person name="Li B."/>
            <person name="Bai Y."/>
            <person name="Zhang Z."/>
            <person name="Zhang Y."/>
            <person name="Wang W."/>
            <person name="Li J."/>
            <person name="Wei F."/>
            <person name="Li H."/>
            <person name="Jian M."/>
            <person name="Li J."/>
            <person name="Zhang Z."/>
            <person name="Nielsen R."/>
            <person name="Li D."/>
            <person name="Gu W."/>
            <person name="Yang Z."/>
            <person name="Xuan Z."/>
            <person name="Ryder O.A."/>
            <person name="Leung F.C."/>
            <person name="Zhou Y."/>
            <person name="Cao J."/>
            <person name="Sun X."/>
            <person name="Fu Y."/>
            <person name="Fang X."/>
            <person name="Guo X."/>
            <person name="Wang B."/>
            <person name="Hou R."/>
            <person name="Shen F."/>
            <person name="Mu B."/>
            <person name="Ni P."/>
            <person name="Lin R."/>
            <person name="Qian W."/>
            <person name="Wang G."/>
            <person name="Yu C."/>
            <person name="Nie W."/>
            <person name="Wang J."/>
            <person name="Wu Z."/>
            <person name="Liang H."/>
            <person name="Min J."/>
            <person name="Wu Q."/>
            <person name="Cheng S."/>
            <person name="Ruan J."/>
            <person name="Wang M."/>
            <person name="Shi Z."/>
            <person name="Wen M."/>
            <person name="Liu B."/>
            <person name="Ren X."/>
            <person name="Zheng H."/>
            <person name="Dong D."/>
            <person name="Cook K."/>
            <person name="Shan G."/>
            <person name="Zhang H."/>
            <person name="Kosiol C."/>
            <person name="Xie X."/>
            <person name="Lu Z."/>
            <person name="Zheng H."/>
            <person name="Li Y."/>
            <person name="Steiner C.C."/>
            <person name="Lam T.T."/>
            <person name="Lin S."/>
            <person name="Zhang Q."/>
            <person name="Li G."/>
            <person name="Tian J."/>
            <person name="Gong T."/>
            <person name="Liu H."/>
            <person name="Zhang D."/>
            <person name="Fang L."/>
            <person name="Ye C."/>
            <person name="Zhang J."/>
            <person name="Hu W."/>
            <person name="Xu A."/>
            <person name="Ren Y."/>
            <person name="Zhang G."/>
            <person name="Bruford M.W."/>
            <person name="Li Q."/>
            <person name="Ma L."/>
            <person name="Guo Y."/>
            <person name="An N."/>
            <person name="Hu Y."/>
            <person name="Zheng Y."/>
            <person name="Shi Y."/>
            <person name="Li Z."/>
            <person name="Liu Q."/>
            <person name="Chen Y."/>
            <person name="Zhao J."/>
            <person name="Qu N."/>
            <person name="Zhao S."/>
            <person name="Tian F."/>
            <person name="Wang X."/>
            <person name="Wang H."/>
            <person name="Xu L."/>
            <person name="Liu X."/>
            <person name="Vinar T."/>
            <person name="Wang Y."/>
            <person name="Lam T.W."/>
            <person name="Yiu S.M."/>
            <person name="Liu S."/>
            <person name="Zhang H."/>
            <person name="Li D."/>
            <person name="Huang Y."/>
            <person name="Wang X."/>
            <person name="Yang G."/>
            <person name="Jiang Z."/>
            <person name="Wang J."/>
            <person name="Qin N."/>
            <person name="Li L."/>
            <person name="Li J."/>
            <person name="Bolund L."/>
            <person name="Kristiansen K."/>
            <person name="Wong G.K."/>
            <person name="Olson M."/>
            <person name="Zhang X."/>
            <person name="Li S."/>
            <person name="Yang H."/>
            <person name="Wang J."/>
            <person name="Wang J."/>
        </authorList>
    </citation>
    <scope>NUCLEOTIDE SEQUENCE [LARGE SCALE GENOMIC DNA]</scope>
</reference>
<name>A0A7N5J829_AILME</name>
<reference evidence="2" key="3">
    <citation type="submission" date="2025-09" db="UniProtKB">
        <authorList>
            <consortium name="Ensembl"/>
        </authorList>
    </citation>
    <scope>IDENTIFICATION</scope>
</reference>
<keyword evidence="1" id="KW-0812">Transmembrane</keyword>